<name>A0AAX1MFH3_ACIJU</name>
<dbReference type="EMBL" id="CP059558">
    <property type="protein sequence ID" value="QUY35875.1"/>
    <property type="molecule type" value="Genomic_DNA"/>
</dbReference>
<protein>
    <submittedName>
        <fullName evidence="1">Uncharacterized protein</fullName>
    </submittedName>
</protein>
<dbReference type="AlphaFoldDB" id="A0AAX1MFH3"/>
<sequence length="307" mass="36322">MDEMSSPLLSQLKEPSIIPSPPHQYLHIDPNWKPFTSEQLRQIEIAHEIANEVDMLLQVYLKHISNYSESLGIQKFQSNILMNYAIIHKFSKEELPPDIQTLFSLIFNFYESFNDINQLQEEVVKKTRHKILSHFFNISGKHLDLQDPEVKDIYNKSRMYKASFKKQAKIPTIKQFLARQKDELFMNYCEENQIVTFQKFSACTFENKILKPKLKEFCLILETELRQLEGKLRDHLNSSFFTFSIECPMIFGEAQTQIYMGSLKYLIEDTSSKIVDIQKFALKLEQPDSLTLDESYYRKKFKKFLQK</sequence>
<gene>
    <name evidence="1" type="ORF">H2677_11490</name>
</gene>
<reference evidence="1" key="1">
    <citation type="submission" date="2020-07" db="EMBL/GenBank/DDBJ databases">
        <title>Acinetobacter junii strain YR7 chromosome and plasmid pNDM-YR7.</title>
        <authorList>
            <person name="Tang B."/>
        </authorList>
    </citation>
    <scope>NUCLEOTIDE SEQUENCE</scope>
    <source>
        <strain evidence="1">YR7</strain>
    </source>
</reference>
<evidence type="ECO:0000313" key="1">
    <source>
        <dbReference type="EMBL" id="QUY35875.1"/>
    </source>
</evidence>
<dbReference type="RefSeq" id="WP_212638595.1">
    <property type="nucleotide sequence ID" value="NZ_CP059558.1"/>
</dbReference>
<evidence type="ECO:0000313" key="2">
    <source>
        <dbReference type="Proteomes" id="UP000679388"/>
    </source>
</evidence>
<dbReference type="Proteomes" id="UP000679388">
    <property type="component" value="Chromosome"/>
</dbReference>
<accession>A0AAX1MFH3</accession>
<proteinExistence type="predicted"/>
<organism evidence="1 2">
    <name type="scientific">Acinetobacter junii</name>
    <dbReference type="NCBI Taxonomy" id="40215"/>
    <lineage>
        <taxon>Bacteria</taxon>
        <taxon>Pseudomonadati</taxon>
        <taxon>Pseudomonadota</taxon>
        <taxon>Gammaproteobacteria</taxon>
        <taxon>Moraxellales</taxon>
        <taxon>Moraxellaceae</taxon>
        <taxon>Acinetobacter</taxon>
    </lineage>
</organism>
<dbReference type="GeneID" id="70093146"/>